<dbReference type="InterPro" id="IPR050386">
    <property type="entry name" value="Glycosyl_hydrolase_5"/>
</dbReference>
<dbReference type="GO" id="GO:0009251">
    <property type="term" value="P:glucan catabolic process"/>
    <property type="evidence" value="ECO:0007669"/>
    <property type="project" value="TreeGrafter"/>
</dbReference>
<dbReference type="Proteomes" id="UP000813824">
    <property type="component" value="Unassembled WGS sequence"/>
</dbReference>
<feature type="region of interest" description="Disordered" evidence="5">
    <location>
        <begin position="379"/>
        <end position="401"/>
    </location>
</feature>
<accession>A0A8K0UER1</accession>
<dbReference type="PANTHER" id="PTHR31297:SF43">
    <property type="entry name" value="GLUCAN 1,3-BETA-GLUCOSIDASE 3"/>
    <property type="match status" value="1"/>
</dbReference>
<keyword evidence="2 4" id="KW-0378">Hydrolase</keyword>
<evidence type="ECO:0000256" key="5">
    <source>
        <dbReference type="SAM" id="MobiDB-lite"/>
    </source>
</evidence>
<evidence type="ECO:0000313" key="8">
    <source>
        <dbReference type="Proteomes" id="UP000813824"/>
    </source>
</evidence>
<dbReference type="GO" id="GO:0005576">
    <property type="term" value="C:extracellular region"/>
    <property type="evidence" value="ECO:0007669"/>
    <property type="project" value="TreeGrafter"/>
</dbReference>
<protein>
    <submittedName>
        <fullName evidence="7">Glycoside hydrolase</fullName>
    </submittedName>
</protein>
<dbReference type="EMBL" id="JAEVFJ010000082">
    <property type="protein sequence ID" value="KAH8070764.1"/>
    <property type="molecule type" value="Genomic_DNA"/>
</dbReference>
<sequence>MSPAIEGPSRPAHRPFQGALIEIAEDVDKSMVEVGSWFVLERWITDAPFRHAEDPGQSDLDVARGTQAKQILEHHWDTWITEEDFTWIADRGINTVRIPIGYYHVCGADPSVLQGTDFADHFNVYEDLHAAPGKQNRDAHSGTSSPDTKFFTKQNMAHTTHVLTVLLTRLSASSLPNIVGIELINEPAPENHISELQKWYIDTSRALRKIDPRIPIYIGDAWQTDQWAGFIEANSQNLPFLVLDHHLYRCFTQQDASTPVAQHIHNLRDPNASTPQTFARISQKLQSAGSALIVGEWSGALNPGSLHGVSNEIEMRRDYIAAQLALYEQYCAGYYFWTYKKEHLGDKGWSFRDAVDAGVFPAQVGIWADRIRDKMRMGLKNKDNVNNGSNDSDDNTRKKDEARAKALDEHARYWAQYPGHYEHWRFSAGFVRGWDDAWLFFTSISSLPASRTVPELGFKGACVKRRTAEHVKEKGGSGSLWEFEHGYSQGINVAYDEMVTGN</sequence>
<dbReference type="GO" id="GO:0009986">
    <property type="term" value="C:cell surface"/>
    <property type="evidence" value="ECO:0007669"/>
    <property type="project" value="TreeGrafter"/>
</dbReference>
<dbReference type="SUPFAM" id="SSF51445">
    <property type="entry name" value="(Trans)glycosidases"/>
    <property type="match status" value="1"/>
</dbReference>
<dbReference type="OrthoDB" id="1887033at2759"/>
<name>A0A8K0UER1_9AGAR</name>
<keyword evidence="8" id="KW-1185">Reference proteome</keyword>
<comment type="similarity">
    <text evidence="1 4">Belongs to the glycosyl hydrolase 5 (cellulase A) family.</text>
</comment>
<organism evidence="7 8">
    <name type="scientific">Cristinia sonorae</name>
    <dbReference type="NCBI Taxonomy" id="1940300"/>
    <lineage>
        <taxon>Eukaryota</taxon>
        <taxon>Fungi</taxon>
        <taxon>Dikarya</taxon>
        <taxon>Basidiomycota</taxon>
        <taxon>Agaricomycotina</taxon>
        <taxon>Agaricomycetes</taxon>
        <taxon>Agaricomycetidae</taxon>
        <taxon>Agaricales</taxon>
        <taxon>Pleurotineae</taxon>
        <taxon>Stephanosporaceae</taxon>
        <taxon>Cristinia</taxon>
    </lineage>
</organism>
<feature type="domain" description="Glycoside hydrolase family 5" evidence="6">
    <location>
        <begin position="72"/>
        <end position="341"/>
    </location>
</feature>
<dbReference type="Pfam" id="PF00150">
    <property type="entry name" value="Cellulase"/>
    <property type="match status" value="1"/>
</dbReference>
<evidence type="ECO:0000256" key="1">
    <source>
        <dbReference type="ARBA" id="ARBA00005641"/>
    </source>
</evidence>
<gene>
    <name evidence="7" type="ORF">BXZ70DRAFT_1013332</name>
</gene>
<evidence type="ECO:0000256" key="2">
    <source>
        <dbReference type="ARBA" id="ARBA00022801"/>
    </source>
</evidence>
<dbReference type="PANTHER" id="PTHR31297">
    <property type="entry name" value="GLUCAN ENDO-1,6-BETA-GLUCOSIDASE B"/>
    <property type="match status" value="1"/>
</dbReference>
<evidence type="ECO:0000256" key="4">
    <source>
        <dbReference type="RuleBase" id="RU361153"/>
    </source>
</evidence>
<evidence type="ECO:0000313" key="7">
    <source>
        <dbReference type="EMBL" id="KAH8070764.1"/>
    </source>
</evidence>
<keyword evidence="3 4" id="KW-0326">Glycosidase</keyword>
<dbReference type="AlphaFoldDB" id="A0A8K0UER1"/>
<evidence type="ECO:0000256" key="3">
    <source>
        <dbReference type="ARBA" id="ARBA00023295"/>
    </source>
</evidence>
<reference evidence="7" key="1">
    <citation type="journal article" date="2021" name="New Phytol.">
        <title>Evolutionary innovations through gain and loss of genes in the ectomycorrhizal Boletales.</title>
        <authorList>
            <person name="Wu G."/>
            <person name="Miyauchi S."/>
            <person name="Morin E."/>
            <person name="Kuo A."/>
            <person name="Drula E."/>
            <person name="Varga T."/>
            <person name="Kohler A."/>
            <person name="Feng B."/>
            <person name="Cao Y."/>
            <person name="Lipzen A."/>
            <person name="Daum C."/>
            <person name="Hundley H."/>
            <person name="Pangilinan J."/>
            <person name="Johnson J."/>
            <person name="Barry K."/>
            <person name="LaButti K."/>
            <person name="Ng V."/>
            <person name="Ahrendt S."/>
            <person name="Min B."/>
            <person name="Choi I.G."/>
            <person name="Park H."/>
            <person name="Plett J.M."/>
            <person name="Magnuson J."/>
            <person name="Spatafora J.W."/>
            <person name="Nagy L.G."/>
            <person name="Henrissat B."/>
            <person name="Grigoriev I.V."/>
            <person name="Yang Z.L."/>
            <person name="Xu J."/>
            <person name="Martin F.M."/>
        </authorList>
    </citation>
    <scope>NUCLEOTIDE SEQUENCE</scope>
    <source>
        <strain evidence="7">KKN 215</strain>
    </source>
</reference>
<dbReference type="InterPro" id="IPR017853">
    <property type="entry name" value="GH"/>
</dbReference>
<proteinExistence type="inferred from homology"/>
<dbReference type="InterPro" id="IPR001547">
    <property type="entry name" value="Glyco_hydro_5"/>
</dbReference>
<comment type="caution">
    <text evidence="7">The sequence shown here is derived from an EMBL/GenBank/DDBJ whole genome shotgun (WGS) entry which is preliminary data.</text>
</comment>
<dbReference type="GO" id="GO:0046557">
    <property type="term" value="F:glucan endo-1,6-beta-glucosidase activity"/>
    <property type="evidence" value="ECO:0007669"/>
    <property type="project" value="TreeGrafter"/>
</dbReference>
<dbReference type="Gene3D" id="3.20.20.80">
    <property type="entry name" value="Glycosidases"/>
    <property type="match status" value="1"/>
</dbReference>
<evidence type="ECO:0000259" key="6">
    <source>
        <dbReference type="Pfam" id="PF00150"/>
    </source>
</evidence>